<protein>
    <submittedName>
        <fullName evidence="2">Uncharacterized protein</fullName>
    </submittedName>
</protein>
<dbReference type="RefSeq" id="WP_187656314.1">
    <property type="nucleotide sequence ID" value="NZ_JACSOD020000506.1"/>
</dbReference>
<gene>
    <name evidence="2" type="ORF">H9X54_015300</name>
</gene>
<keyword evidence="3" id="KW-1185">Reference proteome</keyword>
<reference evidence="2 3" key="1">
    <citation type="submission" date="2021-02" db="EMBL/GenBank/DDBJ databases">
        <authorList>
            <person name="Jung H.S."/>
            <person name="Chun B.H."/>
            <person name="Jeon C.O."/>
        </authorList>
    </citation>
    <scope>NUCLEOTIDE SEQUENCE [LARGE SCALE GENOMIC DNA]</scope>
    <source>
        <strain evidence="2 3">LMG 25203</strain>
    </source>
</reference>
<evidence type="ECO:0000313" key="2">
    <source>
        <dbReference type="EMBL" id="MBM6500658.1"/>
    </source>
</evidence>
<feature type="transmembrane region" description="Helical" evidence="1">
    <location>
        <begin position="82"/>
        <end position="99"/>
    </location>
</feature>
<evidence type="ECO:0000313" key="3">
    <source>
        <dbReference type="Proteomes" id="UP000759529"/>
    </source>
</evidence>
<keyword evidence="1" id="KW-0472">Membrane</keyword>
<keyword evidence="1" id="KW-1133">Transmembrane helix</keyword>
<comment type="caution">
    <text evidence="2">The sequence shown here is derived from an EMBL/GenBank/DDBJ whole genome shotgun (WGS) entry which is preliminary data.</text>
</comment>
<dbReference type="Proteomes" id="UP000759529">
    <property type="component" value="Unassembled WGS sequence"/>
</dbReference>
<dbReference type="EMBL" id="JACSOD020000506">
    <property type="protein sequence ID" value="MBM6500658.1"/>
    <property type="molecule type" value="Genomic_DNA"/>
</dbReference>
<keyword evidence="1" id="KW-0812">Transmembrane</keyword>
<proteinExistence type="predicted"/>
<name>A0ABS2D0B8_9FLAO</name>
<evidence type="ECO:0000256" key="1">
    <source>
        <dbReference type="SAM" id="Phobius"/>
    </source>
</evidence>
<feature type="transmembrane region" description="Helical" evidence="1">
    <location>
        <begin position="7"/>
        <end position="24"/>
    </location>
</feature>
<feature type="transmembrane region" description="Helical" evidence="1">
    <location>
        <begin position="58"/>
        <end position="76"/>
    </location>
</feature>
<accession>A0ABS2D0B8</accession>
<organism evidence="2 3">
    <name type="scientific">Flavobacterium macrobrachii</name>
    <dbReference type="NCBI Taxonomy" id="591204"/>
    <lineage>
        <taxon>Bacteria</taxon>
        <taxon>Pseudomonadati</taxon>
        <taxon>Bacteroidota</taxon>
        <taxon>Flavobacteriia</taxon>
        <taxon>Flavobacteriales</taxon>
        <taxon>Flavobacteriaceae</taxon>
        <taxon>Flavobacterium</taxon>
    </lineage>
</organism>
<feature type="transmembrane region" description="Helical" evidence="1">
    <location>
        <begin position="30"/>
        <end position="51"/>
    </location>
</feature>
<sequence length="103" mass="11945">MNILKVLNTIALSIPLFIASFAIFNESALIIAAISTIGTGIIQLLTGIYYWKEYRKSIHIKIYFFFVLLFFTLLFLGLKTDIYWFLPPILCIYLSILVYKQKP</sequence>